<reference evidence="5" key="1">
    <citation type="journal article" date="2020" name="Environ. Microbiol.">
        <title>The novel and transferable erm(51) gene confers Macrolides, Lincosamides, and Streptogramins B (MLSB) resistance to clonal Rhodococcus equi in the environment.</title>
        <authorList>
            <person name="Huber L."/>
            <person name="Giguere S."/>
            <person name="Slovis N.M."/>
            <person name="Alvarez-Narvaez S."/>
            <person name="Hart K.A."/>
            <person name="Greiter M."/>
            <person name="Morris E.R.A."/>
            <person name="Cohen N.D."/>
        </authorList>
    </citation>
    <scope>NUCLEOTIDE SEQUENCE</scope>
    <source>
        <strain evidence="5">Lh_141_1</strain>
    </source>
</reference>
<dbReference type="GO" id="GO:0005524">
    <property type="term" value="F:ATP binding"/>
    <property type="evidence" value="ECO:0007669"/>
    <property type="project" value="UniProtKB-KW"/>
</dbReference>
<dbReference type="PROSITE" id="PS51192">
    <property type="entry name" value="HELICASE_ATP_BIND_1"/>
    <property type="match status" value="1"/>
</dbReference>
<sequence length="1506" mass="166035">MIDQQKLLDLLGVLESLEDPLLSWGVVDGGLSEEELHNHVRGWGMRNAPFDAVEDIVAELVHHGFIFRDDAADPPRWRTRIAETLRLLARLRQIFLSKADATGTWRKGTPLVADFRYLRRQRSYPLRNVTWDSILEGMGESNAVLEDALRSLTSNGDQQMLLSGFQVRATRQILASLHAGQSSGTVVGAGTGSGKTLSFYLPAYAYLASLQDGSTWTRAVAIYPRNELLRDQFTSAFKNARAADDLFRSHTGRKLRIGAFYGAAPRSIENLDDKYSQWRKAPHGYLCPYLSCPGHYGSGCGGELYWPHEAVKRREELLVCESCGAKFGEDMIVITRDRMKTQAPDIVFSTTEMLNKTLPDRSMSSILGIGVPEAQRPRLMLLDEIHTYGGATGAQTAMVLRRWRHRVGAPVTFVGLSATLVDASNYFADMIGLDADSVASVEPEPDELTHEGAEYLVAVRSDPTSGASVLSTTIQSAMLVPRVLDAPDKKASKGAFGTKTFVFTDDLDVTNRLYYDLIDAEGLRFGNFGRASTAVKPPLASLRNPALGGGIPRRIAGQSWDLPAILGHPIDETGRLRLGRTSSQDTGVDSDTQLTVATASLEVGFDDPEVGAVIQHKAPRDVAQFVQRKGRAGRLRGMRPITLIVLSDYGRDRAAYEAWDALFDPVLPRRTLPVHNRAVLRMHATQSLLEWIAVKVPAASNSNLWQALKEAPSGRHAERNESLHEAVVNLLENLLIDPTAQHDLARWIQRSLNLSPSEVNEILWHPPRPVLIGAVPTLIRRLHSRFATANEAGTAENTDSISDHPLPEYFPSTLFGDLTLSEVNVVVPSQTRQPADVTVEPMGIDQMLREYAPGRASRRFATRNSEDRHWIPVPLDRQEVAVDVAGFIPDFDVAATPLVSYRGRTTSLTLVRPHSLTLSKVPEDIRDSSNAQMRWCSQFVEQGTGVSVNFPSTDRMGSMIREATFFLHARSDWVRIHRLAVESDATIQYEDGTEKRSRVQFTSDGQSAGIGATFDVDALRFRVELPPIPPTTTDYDHGIASAWFMHVLTTDETLLQHGNTFQLRSLHQALETMLILESVEKQVTLAEAYASIGDSIVDRLGKTLEALYQRPGLAVDGGDPDTNPSRLLQRLTTLVMIPAVATRIDALVTELWQPNRTAQNAWIRSRLLATVGQAAFAAARQLCPDHDPDGLYVDIEPGVHSDGLPRTCEVWLSEPSIGGGGFLEALASRIQAEPRRFLRLMWAAIQPAPSERIDRQLRTITDRLTTEPPLIDAVADYRSCETQTERIAALAKVRRAIGRPAIHGDEHMLIANFANRLLRPGTSAATDGAVHALVTTWADVEDRLGIEISARTWAFLASAAPDHDSALNISGGSTDTRQRRLDAILSLLWPTGWQLRSEALKTWNPFADLADPIPELLRETVPEGSPIIPIDSSSAVERLREALAQNDQVRVSGSDVDIATMSDVIVELTTHPVESEWLYVHPRVVEIATTPTGDTLITLETSEGAR</sequence>
<feature type="domain" description="Helicase C-terminal" evidence="4">
    <location>
        <begin position="479"/>
        <end position="680"/>
    </location>
</feature>
<dbReference type="Pfam" id="PF00270">
    <property type="entry name" value="DEAD"/>
    <property type="match status" value="1"/>
</dbReference>
<dbReference type="Proteomes" id="UP000605618">
    <property type="component" value="Unassembled WGS sequence"/>
</dbReference>
<evidence type="ECO:0000313" key="6">
    <source>
        <dbReference type="Proteomes" id="UP000605618"/>
    </source>
</evidence>
<organism evidence="5 6">
    <name type="scientific">Rhodococcus hoagii</name>
    <name type="common">Corynebacterium equii</name>
    <dbReference type="NCBI Taxonomy" id="43767"/>
    <lineage>
        <taxon>Bacteria</taxon>
        <taxon>Bacillati</taxon>
        <taxon>Actinomycetota</taxon>
        <taxon>Actinomycetes</taxon>
        <taxon>Mycobacteriales</taxon>
        <taxon>Nocardiaceae</taxon>
        <taxon>Prescottella</taxon>
    </lineage>
</organism>
<accession>A0AAE4ZDC2</accession>
<dbReference type="SMART" id="SM00487">
    <property type="entry name" value="DEXDc"/>
    <property type="match status" value="1"/>
</dbReference>
<dbReference type="GO" id="GO:0004386">
    <property type="term" value="F:helicase activity"/>
    <property type="evidence" value="ECO:0007669"/>
    <property type="project" value="UniProtKB-KW"/>
</dbReference>
<gene>
    <name evidence="5" type="ORF">GS505_01735</name>
</gene>
<dbReference type="InterPro" id="IPR014001">
    <property type="entry name" value="Helicase_ATP-bd"/>
</dbReference>
<dbReference type="Pfam" id="PF00271">
    <property type="entry name" value="Helicase_C"/>
    <property type="match status" value="1"/>
</dbReference>
<dbReference type="InterPro" id="IPR052511">
    <property type="entry name" value="ATP-dep_Helicase"/>
</dbReference>
<comment type="caution">
    <text evidence="5">The sequence shown here is derived from an EMBL/GenBank/DDBJ whole genome shotgun (WGS) entry which is preliminary data.</text>
</comment>
<dbReference type="PANTHER" id="PTHR47962">
    <property type="entry name" value="ATP-DEPENDENT HELICASE LHR-RELATED-RELATED"/>
    <property type="match status" value="1"/>
</dbReference>
<dbReference type="GO" id="GO:0016887">
    <property type="term" value="F:ATP hydrolysis activity"/>
    <property type="evidence" value="ECO:0007669"/>
    <property type="project" value="TreeGrafter"/>
</dbReference>
<dbReference type="PROSITE" id="PS51194">
    <property type="entry name" value="HELICASE_CTER"/>
    <property type="match status" value="1"/>
</dbReference>
<dbReference type="InterPro" id="IPR001650">
    <property type="entry name" value="Helicase_C-like"/>
</dbReference>
<protein>
    <submittedName>
        <fullName evidence="5">DEAD/DEAH box helicase</fullName>
    </submittedName>
</protein>
<keyword evidence="5" id="KW-0378">Hydrolase</keyword>
<dbReference type="Gene3D" id="3.40.50.300">
    <property type="entry name" value="P-loop containing nucleotide triphosphate hydrolases"/>
    <property type="match status" value="2"/>
</dbReference>
<dbReference type="PANTHER" id="PTHR47962:SF5">
    <property type="entry name" value="ATP-DEPENDENT HELICASE LHR-RELATED"/>
    <property type="match status" value="1"/>
</dbReference>
<proteinExistence type="predicted"/>
<name>A0AAE4ZDC2_RHOHA</name>
<dbReference type="NCBIfam" id="NF041067">
    <property type="entry name" value="DpdJ"/>
    <property type="match status" value="1"/>
</dbReference>
<dbReference type="InterPro" id="IPR027417">
    <property type="entry name" value="P-loop_NTPase"/>
</dbReference>
<evidence type="ECO:0000313" key="5">
    <source>
        <dbReference type="EMBL" id="NKS24599.1"/>
    </source>
</evidence>
<dbReference type="EMBL" id="WUYZ01000001">
    <property type="protein sequence ID" value="NKS24599.1"/>
    <property type="molecule type" value="Genomic_DNA"/>
</dbReference>
<evidence type="ECO:0000256" key="2">
    <source>
        <dbReference type="ARBA" id="ARBA00022840"/>
    </source>
</evidence>
<keyword evidence="5" id="KW-0347">Helicase</keyword>
<dbReference type="GO" id="GO:0003677">
    <property type="term" value="F:DNA binding"/>
    <property type="evidence" value="ECO:0007669"/>
    <property type="project" value="TreeGrafter"/>
</dbReference>
<evidence type="ECO:0000259" key="4">
    <source>
        <dbReference type="PROSITE" id="PS51194"/>
    </source>
</evidence>
<evidence type="ECO:0000256" key="1">
    <source>
        <dbReference type="ARBA" id="ARBA00022741"/>
    </source>
</evidence>
<feature type="domain" description="Helicase ATP-binding" evidence="3">
    <location>
        <begin position="176"/>
        <end position="438"/>
    </location>
</feature>
<keyword evidence="1" id="KW-0547">Nucleotide-binding</keyword>
<dbReference type="InterPro" id="IPR011545">
    <property type="entry name" value="DEAD/DEAH_box_helicase_dom"/>
</dbReference>
<dbReference type="SUPFAM" id="SSF52540">
    <property type="entry name" value="P-loop containing nucleoside triphosphate hydrolases"/>
    <property type="match status" value="2"/>
</dbReference>
<evidence type="ECO:0000259" key="3">
    <source>
        <dbReference type="PROSITE" id="PS51192"/>
    </source>
</evidence>
<keyword evidence="2" id="KW-0067">ATP-binding</keyword>